<keyword evidence="3" id="KW-1185">Reference proteome</keyword>
<dbReference type="Proteomes" id="UP001148786">
    <property type="component" value="Unassembled WGS sequence"/>
</dbReference>
<sequence>MPSCSSLNWETEALPFLPRAGDTSPVAIKFVRGIMSNSYSSRSSPANVQSTLVQEVQWFKDADGKEHEFLVVRAVHNIVEEVVLRFERAPYLYPPGPECMGLGQRLCLPTQGVPASDTVTRVDITDSLFGSSSAPLLVASFESFCTPLSLRDFILAANQVSSYSSYTVLKHQCYWFVRTLIGVIDANYSPQGKRYEEAFARSGAYSLAGCIPVPLNVENPNEVAEISTRLKEEIKEDDDLIYQGWMAGAGGKAREIERVQHEHGRRIAAEEAESSAQADLARLREENRKLQEERERLISMIAGKP</sequence>
<keyword evidence="1" id="KW-0175">Coiled coil</keyword>
<dbReference type="EMBL" id="JANKHO010000460">
    <property type="protein sequence ID" value="KAJ3509658.1"/>
    <property type="molecule type" value="Genomic_DNA"/>
</dbReference>
<reference evidence="2" key="1">
    <citation type="submission" date="2022-07" db="EMBL/GenBank/DDBJ databases">
        <title>Genome Sequence of Agrocybe chaxingu.</title>
        <authorList>
            <person name="Buettner E."/>
        </authorList>
    </citation>
    <scope>NUCLEOTIDE SEQUENCE</scope>
    <source>
        <strain evidence="2">MP-N11</strain>
    </source>
</reference>
<feature type="coiled-coil region" evidence="1">
    <location>
        <begin position="266"/>
        <end position="300"/>
    </location>
</feature>
<evidence type="ECO:0000256" key="1">
    <source>
        <dbReference type="SAM" id="Coils"/>
    </source>
</evidence>
<name>A0A9W8K7U4_9AGAR</name>
<gene>
    <name evidence="2" type="ORF">NLJ89_g5100</name>
</gene>
<evidence type="ECO:0000313" key="2">
    <source>
        <dbReference type="EMBL" id="KAJ3509658.1"/>
    </source>
</evidence>
<evidence type="ECO:0000313" key="3">
    <source>
        <dbReference type="Proteomes" id="UP001148786"/>
    </source>
</evidence>
<dbReference type="AlphaFoldDB" id="A0A9W8K7U4"/>
<proteinExistence type="predicted"/>
<accession>A0A9W8K7U4</accession>
<organism evidence="2 3">
    <name type="scientific">Agrocybe chaxingu</name>
    <dbReference type="NCBI Taxonomy" id="84603"/>
    <lineage>
        <taxon>Eukaryota</taxon>
        <taxon>Fungi</taxon>
        <taxon>Dikarya</taxon>
        <taxon>Basidiomycota</taxon>
        <taxon>Agaricomycotina</taxon>
        <taxon>Agaricomycetes</taxon>
        <taxon>Agaricomycetidae</taxon>
        <taxon>Agaricales</taxon>
        <taxon>Agaricineae</taxon>
        <taxon>Strophariaceae</taxon>
        <taxon>Agrocybe</taxon>
    </lineage>
</organism>
<dbReference type="OrthoDB" id="3062029at2759"/>
<protein>
    <submittedName>
        <fullName evidence="2">Uncharacterized protein</fullName>
    </submittedName>
</protein>
<comment type="caution">
    <text evidence="2">The sequence shown here is derived from an EMBL/GenBank/DDBJ whole genome shotgun (WGS) entry which is preliminary data.</text>
</comment>